<sequence>MLAHAQELVYSLKELMPTQYQKDNLEAMLTLFLEAQGHPLPEHSQTKSPSAISRFLNINPWSTREMIRVVRSTALETVFQVLASSGKGRKPFLQVIIDLTNARETRQISGV</sequence>
<evidence type="ECO:0000313" key="2">
    <source>
        <dbReference type="Proteomes" id="UP000661112"/>
    </source>
</evidence>
<dbReference type="Proteomes" id="UP000661112">
    <property type="component" value="Unassembled WGS sequence"/>
</dbReference>
<gene>
    <name evidence="1" type="ORF">H6G83_07290</name>
</gene>
<dbReference type="EMBL" id="JACJSG010000008">
    <property type="protein sequence ID" value="MBD2500425.1"/>
    <property type="molecule type" value="Genomic_DNA"/>
</dbReference>
<name>A0ABR8CZP8_9NOST</name>
<reference evidence="1 2" key="1">
    <citation type="journal article" date="2020" name="ISME J.">
        <title>Comparative genomics reveals insights into cyanobacterial evolution and habitat adaptation.</title>
        <authorList>
            <person name="Chen M.Y."/>
            <person name="Teng W.K."/>
            <person name="Zhao L."/>
            <person name="Hu C.X."/>
            <person name="Zhou Y.K."/>
            <person name="Han B.P."/>
            <person name="Song L.R."/>
            <person name="Shu W.S."/>
        </authorList>
    </citation>
    <scope>NUCLEOTIDE SEQUENCE [LARGE SCALE GENOMIC DNA]</scope>
    <source>
        <strain evidence="1 2">FACHB-119</strain>
    </source>
</reference>
<evidence type="ECO:0008006" key="3">
    <source>
        <dbReference type="Google" id="ProtNLM"/>
    </source>
</evidence>
<proteinExistence type="predicted"/>
<organism evidence="1 2">
    <name type="scientific">Anabaena azotica FACHB-119</name>
    <dbReference type="NCBI Taxonomy" id="947527"/>
    <lineage>
        <taxon>Bacteria</taxon>
        <taxon>Bacillati</taxon>
        <taxon>Cyanobacteriota</taxon>
        <taxon>Cyanophyceae</taxon>
        <taxon>Nostocales</taxon>
        <taxon>Nostocaceae</taxon>
        <taxon>Anabaena</taxon>
        <taxon>Anabaena azotica</taxon>
    </lineage>
</organism>
<comment type="caution">
    <text evidence="1">The sequence shown here is derived from an EMBL/GenBank/DDBJ whole genome shotgun (WGS) entry which is preliminary data.</text>
</comment>
<keyword evidence="2" id="KW-1185">Reference proteome</keyword>
<evidence type="ECO:0000313" key="1">
    <source>
        <dbReference type="EMBL" id="MBD2500425.1"/>
    </source>
</evidence>
<accession>A0ABR8CZP8</accession>
<protein>
    <recommendedName>
        <fullName evidence="3">Transposase</fullName>
    </recommendedName>
</protein>